<comment type="caution">
    <text evidence="2">The sequence shown here is derived from an EMBL/GenBank/DDBJ whole genome shotgun (WGS) entry which is preliminary data.</text>
</comment>
<protein>
    <submittedName>
        <fullName evidence="2">DUF58 domain-containing protein</fullName>
    </submittedName>
</protein>
<dbReference type="AlphaFoldDB" id="A0A3N6PPU5"/>
<dbReference type="InterPro" id="IPR002881">
    <property type="entry name" value="DUF58"/>
</dbReference>
<gene>
    <name evidence="2" type="ORF">EA472_07215</name>
</gene>
<dbReference type="PANTHER" id="PTHR33608">
    <property type="entry name" value="BLL2464 PROTEIN"/>
    <property type="match status" value="1"/>
</dbReference>
<dbReference type="PANTHER" id="PTHR33608:SF6">
    <property type="entry name" value="BLL2464 PROTEIN"/>
    <property type="match status" value="1"/>
</dbReference>
<dbReference type="Pfam" id="PF01882">
    <property type="entry name" value="DUF58"/>
    <property type="match status" value="1"/>
</dbReference>
<proteinExistence type="predicted"/>
<organism evidence="2 3">
    <name type="scientific">Natrarchaeobius chitinivorans</name>
    <dbReference type="NCBI Taxonomy" id="1679083"/>
    <lineage>
        <taxon>Archaea</taxon>
        <taxon>Methanobacteriati</taxon>
        <taxon>Methanobacteriota</taxon>
        <taxon>Stenosarchaea group</taxon>
        <taxon>Halobacteria</taxon>
        <taxon>Halobacteriales</taxon>
        <taxon>Natrialbaceae</taxon>
        <taxon>Natrarchaeobius</taxon>
    </lineage>
</organism>
<dbReference type="Proteomes" id="UP000281431">
    <property type="component" value="Unassembled WGS sequence"/>
</dbReference>
<sequence>MYPRTNFVASWMVAAVLVVLAVVFDDPLLLAGSTAVCAWIVARQFAFTSALGRTIDSLSIDRKLERRQVRSGDSVTVTLAATLEGPSPLRLSFDGGVPTAAVASGEASTASLSLSLEPGTRRATISRPLTWPVSGDHRFDAVTMTATDGFLRETLRIDDSSTITVTPPDADLIDAEYVGARYGTVYGDHEHGRLGSDELPSEPREYIPGETADKIDWKATARLGTTFVREYETGTDRQTTLVVDHRESVVRGSSDVTTFDVFRELALSIAERAFRRGDSVGLVCVDDDGISTHLERTTSGSGYRTVRRRLLDLEPTVGDRSGATNRFDVDSDHDVVTGTGRSLTGDEARRRLAELTDASSSTTDDPFTATLVPIYEERARGTDRIPAGSLVDAVTVIVGSRRPRRVTIFTDGSRSGELREAVSLARTRGNEVVVFLPPGDDSTLRRDLTRLDRVSVLYAEPPNQFSRRRRPPVEGGRT</sequence>
<dbReference type="EMBL" id="REFZ01000004">
    <property type="protein sequence ID" value="RQH01236.1"/>
    <property type="molecule type" value="Genomic_DNA"/>
</dbReference>
<evidence type="ECO:0000313" key="2">
    <source>
        <dbReference type="EMBL" id="RQH01236.1"/>
    </source>
</evidence>
<name>A0A3N6PPU5_NATCH</name>
<keyword evidence="3" id="KW-1185">Reference proteome</keyword>
<feature type="domain" description="DUF58" evidence="1">
    <location>
        <begin position="203"/>
        <end position="316"/>
    </location>
</feature>
<evidence type="ECO:0000313" key="3">
    <source>
        <dbReference type="Proteomes" id="UP000281431"/>
    </source>
</evidence>
<accession>A0A3N6PPU5</accession>
<evidence type="ECO:0000259" key="1">
    <source>
        <dbReference type="Pfam" id="PF01882"/>
    </source>
</evidence>
<reference evidence="2 3" key="1">
    <citation type="submission" date="2018-10" db="EMBL/GenBank/DDBJ databases">
        <title>Natrarchaeobius chitinivorans gen. nov., sp. nov., and Natrarchaeobius haloalkaliphilus sp. nov., alkaliphilic, chitin-utilizing haloarchaea from hypersaline alkaline lakes.</title>
        <authorList>
            <person name="Sorokin D.Y."/>
            <person name="Elcheninov A.G."/>
            <person name="Kostrikina N.A."/>
            <person name="Bale N.J."/>
            <person name="Sinninghe Damste J.S."/>
            <person name="Khijniak T.V."/>
            <person name="Kublanov I.V."/>
            <person name="Toshchakov S.V."/>
        </authorList>
    </citation>
    <scope>NUCLEOTIDE SEQUENCE [LARGE SCALE GENOMIC DNA]</scope>
    <source>
        <strain evidence="2 3">AArcht7</strain>
    </source>
</reference>